<gene>
    <name evidence="4" type="ORF">SAMN05216260_11791</name>
</gene>
<evidence type="ECO:0000256" key="1">
    <source>
        <dbReference type="SAM" id="MobiDB-lite"/>
    </source>
</evidence>
<keyword evidence="3" id="KW-0732">Signal</keyword>
<dbReference type="EMBL" id="FNAX01000017">
    <property type="protein sequence ID" value="SDG31169.1"/>
    <property type="molecule type" value="Genomic_DNA"/>
</dbReference>
<feature type="compositionally biased region" description="Gly residues" evidence="1">
    <location>
        <begin position="94"/>
        <end position="113"/>
    </location>
</feature>
<evidence type="ECO:0008006" key="6">
    <source>
        <dbReference type="Google" id="ProtNLM"/>
    </source>
</evidence>
<keyword evidence="2" id="KW-1133">Transmembrane helix</keyword>
<accession>A0A1G7T966</accession>
<feature type="compositionally biased region" description="Polar residues" evidence="1">
    <location>
        <begin position="41"/>
        <end position="53"/>
    </location>
</feature>
<feature type="transmembrane region" description="Helical" evidence="2">
    <location>
        <begin position="230"/>
        <end position="249"/>
    </location>
</feature>
<name>A0A1G7T966_9ACTN</name>
<dbReference type="Proteomes" id="UP000198614">
    <property type="component" value="Unassembled WGS sequence"/>
</dbReference>
<feature type="compositionally biased region" description="Low complexity" evidence="1">
    <location>
        <begin position="65"/>
        <end position="80"/>
    </location>
</feature>
<dbReference type="OrthoDB" id="3480624at2"/>
<protein>
    <recommendedName>
        <fullName evidence="6">MYXO-CTERM domain-containing protein</fullName>
    </recommendedName>
</protein>
<organism evidence="4 5">
    <name type="scientific">Streptomyces griseoaurantiacus</name>
    <dbReference type="NCBI Taxonomy" id="68213"/>
    <lineage>
        <taxon>Bacteria</taxon>
        <taxon>Bacillati</taxon>
        <taxon>Actinomycetota</taxon>
        <taxon>Actinomycetes</taxon>
        <taxon>Kitasatosporales</taxon>
        <taxon>Streptomycetaceae</taxon>
        <taxon>Streptomyces</taxon>
        <taxon>Streptomyces aurantiacus group</taxon>
    </lineage>
</organism>
<feature type="chain" id="PRO_5011478060" description="MYXO-CTERM domain-containing protein" evidence="3">
    <location>
        <begin position="27"/>
        <end position="257"/>
    </location>
</feature>
<evidence type="ECO:0000256" key="2">
    <source>
        <dbReference type="SAM" id="Phobius"/>
    </source>
</evidence>
<proteinExistence type="predicted"/>
<sequence length="257" mass="25605">MRTTRALAAGAAAALAVGLAAPTAAAWNDPGNDPGGGVNGTSVSSYSETTNGGNAREDQNDPAGRNDQGDQNGQNDQGNQNGQGGDGRQDGQDPQGGGRGGDGGQGGRGGDGQGGRDEDGLRNIVVRPNVVARGGRLTITVEGSRCRHNGTVSAPVFPTTRLRPTGNGPTATATVGVDVNARPGRYDVTVRCGDGRDPQVLVRPRAFTVVGGVRGGLGGASTVGATPADMAIGGTLVAGALVGGGVFWMRRRSEPKG</sequence>
<evidence type="ECO:0000256" key="3">
    <source>
        <dbReference type="SAM" id="SignalP"/>
    </source>
</evidence>
<keyword evidence="2" id="KW-0472">Membrane</keyword>
<evidence type="ECO:0000313" key="5">
    <source>
        <dbReference type="Proteomes" id="UP000198614"/>
    </source>
</evidence>
<keyword evidence="2" id="KW-0812">Transmembrane</keyword>
<evidence type="ECO:0000313" key="4">
    <source>
        <dbReference type="EMBL" id="SDG31169.1"/>
    </source>
</evidence>
<reference evidence="4 5" key="1">
    <citation type="submission" date="2016-10" db="EMBL/GenBank/DDBJ databases">
        <authorList>
            <person name="de Groot N.N."/>
        </authorList>
    </citation>
    <scope>NUCLEOTIDE SEQUENCE [LARGE SCALE GENOMIC DNA]</scope>
    <source>
        <strain evidence="4 5">CGMCC 4.1859</strain>
    </source>
</reference>
<feature type="signal peptide" evidence="3">
    <location>
        <begin position="1"/>
        <end position="26"/>
    </location>
</feature>
<dbReference type="AlphaFoldDB" id="A0A1G7T966"/>
<feature type="region of interest" description="Disordered" evidence="1">
    <location>
        <begin position="24"/>
        <end position="125"/>
    </location>
</feature>